<dbReference type="RefSeq" id="XP_027352865.1">
    <property type="nucleotide sequence ID" value="XM_027497064.1"/>
</dbReference>
<dbReference type="AlphaFoldDB" id="A0A8B8L9G7"/>
<evidence type="ECO:0000313" key="7">
    <source>
        <dbReference type="RefSeq" id="XP_027352865.1"/>
    </source>
</evidence>
<dbReference type="InterPro" id="IPR003441">
    <property type="entry name" value="NAC-dom"/>
</dbReference>
<evidence type="ECO:0000256" key="3">
    <source>
        <dbReference type="ARBA" id="ARBA00023163"/>
    </source>
</evidence>
<reference evidence="6" key="1">
    <citation type="journal article" date="2019" name="Toxins">
        <title>Detection of Abrin-Like and Prepropulchellin-Like Toxin Genes and Transcripts Using Whole Genome Sequencing and Full-Length Transcript Sequencing of Abrus precatorius.</title>
        <authorList>
            <person name="Hovde B.T."/>
            <person name="Daligault H.E."/>
            <person name="Hanschen E.R."/>
            <person name="Kunde Y.A."/>
            <person name="Johnson M.B."/>
            <person name="Starkenburg S.R."/>
            <person name="Johnson S.L."/>
        </authorList>
    </citation>
    <scope>NUCLEOTIDE SEQUENCE [LARGE SCALE GENOMIC DNA]</scope>
</reference>
<dbReference type="PANTHER" id="PTHR31719:SF43">
    <property type="entry name" value="NAC TRANSCRIPTION FACTOR 56"/>
    <property type="match status" value="1"/>
</dbReference>
<dbReference type="Pfam" id="PF02365">
    <property type="entry name" value="NAM"/>
    <property type="match status" value="1"/>
</dbReference>
<reference evidence="7" key="2">
    <citation type="submission" date="2025-08" db="UniProtKB">
        <authorList>
            <consortium name="RefSeq"/>
        </authorList>
    </citation>
    <scope>IDENTIFICATION</scope>
    <source>
        <tissue evidence="7">Young leaves</tissue>
    </source>
</reference>
<evidence type="ECO:0000259" key="5">
    <source>
        <dbReference type="PROSITE" id="PS51005"/>
    </source>
</evidence>
<evidence type="ECO:0000256" key="4">
    <source>
        <dbReference type="ARBA" id="ARBA00023242"/>
    </source>
</evidence>
<dbReference type="GO" id="GO:0006355">
    <property type="term" value="P:regulation of DNA-templated transcription"/>
    <property type="evidence" value="ECO:0007669"/>
    <property type="project" value="InterPro"/>
</dbReference>
<dbReference type="GeneID" id="113863470"/>
<proteinExistence type="predicted"/>
<dbReference type="Gene3D" id="2.170.150.80">
    <property type="entry name" value="NAC domain"/>
    <property type="match status" value="1"/>
</dbReference>
<evidence type="ECO:0000313" key="6">
    <source>
        <dbReference type="Proteomes" id="UP000694853"/>
    </source>
</evidence>
<gene>
    <name evidence="7" type="primary">LOC113863470</name>
</gene>
<dbReference type="Proteomes" id="UP000694853">
    <property type="component" value="Unplaced"/>
</dbReference>
<keyword evidence="6" id="KW-1185">Reference proteome</keyword>
<evidence type="ECO:0000256" key="2">
    <source>
        <dbReference type="ARBA" id="ARBA00023125"/>
    </source>
</evidence>
<sequence>MEKLISYGIDGNIKLPVGYRFHPTDDVLVSYYLTKKVFAQPFPSQLIPDYDVFQTQPSELPGGGKSFYEQKFFFYHTGTRVFENPDKRVVGSGQWRVVEKGMDVELAGNNEFIGKKNTLVFWEGKGTRFSKTNWVMHEFQLAPTSNPSEMSVWGVYRIFQKKEAKRGKKAKGSRGEASNSRNVEMVDESVVNVTPSVIDFTMETGSFSGPPSPLSP</sequence>
<dbReference type="PROSITE" id="PS51005">
    <property type="entry name" value="NAC"/>
    <property type="match status" value="1"/>
</dbReference>
<organism evidence="6 7">
    <name type="scientific">Abrus precatorius</name>
    <name type="common">Indian licorice</name>
    <name type="synonym">Glycine abrus</name>
    <dbReference type="NCBI Taxonomy" id="3816"/>
    <lineage>
        <taxon>Eukaryota</taxon>
        <taxon>Viridiplantae</taxon>
        <taxon>Streptophyta</taxon>
        <taxon>Embryophyta</taxon>
        <taxon>Tracheophyta</taxon>
        <taxon>Spermatophyta</taxon>
        <taxon>Magnoliopsida</taxon>
        <taxon>eudicotyledons</taxon>
        <taxon>Gunneridae</taxon>
        <taxon>Pentapetalae</taxon>
        <taxon>rosids</taxon>
        <taxon>fabids</taxon>
        <taxon>Fabales</taxon>
        <taxon>Fabaceae</taxon>
        <taxon>Papilionoideae</taxon>
        <taxon>50 kb inversion clade</taxon>
        <taxon>NPAAA clade</taxon>
        <taxon>indigoferoid/millettioid clade</taxon>
        <taxon>Abreae</taxon>
        <taxon>Abrus</taxon>
    </lineage>
</organism>
<keyword evidence="3" id="KW-0804">Transcription</keyword>
<dbReference type="InterPro" id="IPR036093">
    <property type="entry name" value="NAC_dom_sf"/>
</dbReference>
<keyword evidence="2" id="KW-0238">DNA-binding</keyword>
<protein>
    <submittedName>
        <fullName evidence="7">NAC domain-containing protein 83-like</fullName>
    </submittedName>
</protein>
<dbReference type="KEGG" id="aprc:113863470"/>
<keyword evidence="1" id="KW-0805">Transcription regulation</keyword>
<feature type="domain" description="NAC" evidence="5">
    <location>
        <begin position="15"/>
        <end position="161"/>
    </location>
</feature>
<dbReference type="PANTHER" id="PTHR31719">
    <property type="entry name" value="NAC TRANSCRIPTION FACTOR 56"/>
    <property type="match status" value="1"/>
</dbReference>
<keyword evidence="4" id="KW-0539">Nucleus</keyword>
<accession>A0A8B8L9G7</accession>
<dbReference type="GO" id="GO:0003677">
    <property type="term" value="F:DNA binding"/>
    <property type="evidence" value="ECO:0007669"/>
    <property type="project" value="UniProtKB-KW"/>
</dbReference>
<name>A0A8B8L9G7_ABRPR</name>
<evidence type="ECO:0000256" key="1">
    <source>
        <dbReference type="ARBA" id="ARBA00023015"/>
    </source>
</evidence>
<dbReference type="OrthoDB" id="1429682at2759"/>
<dbReference type="SUPFAM" id="SSF101941">
    <property type="entry name" value="NAC domain"/>
    <property type="match status" value="1"/>
</dbReference>